<proteinExistence type="inferred from homology"/>
<protein>
    <submittedName>
        <fullName evidence="3">Serine protease</fullName>
    </submittedName>
</protein>
<dbReference type="SUPFAM" id="SSF53474">
    <property type="entry name" value="alpha/beta-Hydrolases"/>
    <property type="match status" value="1"/>
</dbReference>
<feature type="chain" id="PRO_5043819821" evidence="2">
    <location>
        <begin position="28"/>
        <end position="89"/>
    </location>
</feature>
<evidence type="ECO:0000256" key="1">
    <source>
        <dbReference type="ARBA" id="ARBA00009431"/>
    </source>
</evidence>
<dbReference type="GO" id="GO:0006508">
    <property type="term" value="P:proteolysis"/>
    <property type="evidence" value="ECO:0007669"/>
    <property type="project" value="UniProtKB-KW"/>
</dbReference>
<gene>
    <name evidence="3" type="ORF">LIER_37735</name>
</gene>
<name>A0AAV3PPW9_LITER</name>
<feature type="signal peptide" evidence="2">
    <location>
        <begin position="1"/>
        <end position="27"/>
    </location>
</feature>
<dbReference type="EMBL" id="BAABME010018428">
    <property type="protein sequence ID" value="GAA0153779.1"/>
    <property type="molecule type" value="Genomic_DNA"/>
</dbReference>
<evidence type="ECO:0000256" key="2">
    <source>
        <dbReference type="SAM" id="SignalP"/>
    </source>
</evidence>
<keyword evidence="4" id="KW-1185">Reference proteome</keyword>
<dbReference type="GO" id="GO:0004185">
    <property type="term" value="F:serine-type carboxypeptidase activity"/>
    <property type="evidence" value="ECO:0007669"/>
    <property type="project" value="InterPro"/>
</dbReference>
<keyword evidence="3" id="KW-0378">Hydrolase</keyword>
<comment type="caution">
    <text evidence="3">The sequence shown here is derived from an EMBL/GenBank/DDBJ whole genome shotgun (WGS) entry which is preliminary data.</text>
</comment>
<comment type="similarity">
    <text evidence="1">Belongs to the peptidase S10 family.</text>
</comment>
<evidence type="ECO:0000313" key="4">
    <source>
        <dbReference type="Proteomes" id="UP001454036"/>
    </source>
</evidence>
<accession>A0AAV3PPW9</accession>
<dbReference type="Proteomes" id="UP001454036">
    <property type="component" value="Unassembled WGS sequence"/>
</dbReference>
<organism evidence="3 4">
    <name type="scientific">Lithospermum erythrorhizon</name>
    <name type="common">Purple gromwell</name>
    <name type="synonym">Lithospermum officinale var. erythrorhizon</name>
    <dbReference type="NCBI Taxonomy" id="34254"/>
    <lineage>
        <taxon>Eukaryota</taxon>
        <taxon>Viridiplantae</taxon>
        <taxon>Streptophyta</taxon>
        <taxon>Embryophyta</taxon>
        <taxon>Tracheophyta</taxon>
        <taxon>Spermatophyta</taxon>
        <taxon>Magnoliopsida</taxon>
        <taxon>eudicotyledons</taxon>
        <taxon>Gunneridae</taxon>
        <taxon>Pentapetalae</taxon>
        <taxon>asterids</taxon>
        <taxon>lamiids</taxon>
        <taxon>Boraginales</taxon>
        <taxon>Boraginaceae</taxon>
        <taxon>Boraginoideae</taxon>
        <taxon>Lithospermeae</taxon>
        <taxon>Lithospermum</taxon>
    </lineage>
</organism>
<dbReference type="Gene3D" id="3.40.50.1820">
    <property type="entry name" value="alpha/beta hydrolase"/>
    <property type="match status" value="1"/>
</dbReference>
<dbReference type="Pfam" id="PF00450">
    <property type="entry name" value="Peptidase_S10"/>
    <property type="match status" value="1"/>
</dbReference>
<evidence type="ECO:0000313" key="3">
    <source>
        <dbReference type="EMBL" id="GAA0153779.1"/>
    </source>
</evidence>
<keyword evidence="3" id="KW-0645">Protease</keyword>
<dbReference type="InterPro" id="IPR001563">
    <property type="entry name" value="Peptidase_S10"/>
</dbReference>
<reference evidence="3 4" key="1">
    <citation type="submission" date="2024-01" db="EMBL/GenBank/DDBJ databases">
        <title>The complete chloroplast genome sequence of Lithospermum erythrorhizon: insights into the phylogenetic relationship among Boraginaceae species and the maternal lineages of purple gromwells.</title>
        <authorList>
            <person name="Okada T."/>
            <person name="Watanabe K."/>
        </authorList>
    </citation>
    <scope>NUCLEOTIDE SEQUENCE [LARGE SCALE GENOMIC DNA]</scope>
</reference>
<sequence>MDQCIKELKNIFFMLVLIILGSVNSNGDVFVYPKEDIVLRLPGQPEVGFKQFAGYIDVDEKAGRSFFYYFVEAEKNATELPLTLWLNGG</sequence>
<keyword evidence="2" id="KW-0732">Signal</keyword>
<dbReference type="AlphaFoldDB" id="A0AAV3PPW9"/>
<dbReference type="InterPro" id="IPR029058">
    <property type="entry name" value="AB_hydrolase_fold"/>
</dbReference>